<protein>
    <submittedName>
        <fullName evidence="2">Uncharacterized protein</fullName>
    </submittedName>
</protein>
<evidence type="ECO:0000313" key="1">
    <source>
        <dbReference type="Proteomes" id="UP000887576"/>
    </source>
</evidence>
<sequence length="153" mass="16994">MIRNMVVLIIFVALRLQSLNEPPSRYSFHLGGVGGEIYSDCFEVDVTAKELKVQGFDKTGMCELKRGWNGKLLFNVLSLEDGTIRLENAEWWSDGNDDTGKANVNVIIFSILGTIVGIGIIAGGIALMCWWKKKKTDKEKKANPDVEMKTAVL</sequence>
<proteinExistence type="predicted"/>
<organism evidence="1 2">
    <name type="scientific">Panagrolaimus sp. JU765</name>
    <dbReference type="NCBI Taxonomy" id="591449"/>
    <lineage>
        <taxon>Eukaryota</taxon>
        <taxon>Metazoa</taxon>
        <taxon>Ecdysozoa</taxon>
        <taxon>Nematoda</taxon>
        <taxon>Chromadorea</taxon>
        <taxon>Rhabditida</taxon>
        <taxon>Tylenchina</taxon>
        <taxon>Panagrolaimomorpha</taxon>
        <taxon>Panagrolaimoidea</taxon>
        <taxon>Panagrolaimidae</taxon>
        <taxon>Panagrolaimus</taxon>
    </lineage>
</organism>
<name>A0AC34QAR6_9BILA</name>
<evidence type="ECO:0000313" key="2">
    <source>
        <dbReference type="WBParaSite" id="JU765_v2.g14316.t1"/>
    </source>
</evidence>
<reference evidence="2" key="1">
    <citation type="submission" date="2022-11" db="UniProtKB">
        <authorList>
            <consortium name="WormBaseParasite"/>
        </authorList>
    </citation>
    <scope>IDENTIFICATION</scope>
</reference>
<accession>A0AC34QAR6</accession>
<dbReference type="WBParaSite" id="JU765_v2.g14316.t1">
    <property type="protein sequence ID" value="JU765_v2.g14316.t1"/>
    <property type="gene ID" value="JU765_v2.g14316"/>
</dbReference>
<dbReference type="Proteomes" id="UP000887576">
    <property type="component" value="Unplaced"/>
</dbReference>